<dbReference type="EMBL" id="BMHF01000006">
    <property type="protein sequence ID" value="GGA35257.1"/>
    <property type="molecule type" value="Genomic_DNA"/>
</dbReference>
<dbReference type="Proteomes" id="UP000609323">
    <property type="component" value="Unassembled WGS sequence"/>
</dbReference>
<gene>
    <name evidence="2" type="ORF">GCM10010917_20600</name>
</gene>
<dbReference type="RefSeq" id="WP_094094063.1">
    <property type="nucleotide sequence ID" value="NZ_BMHF01000006.1"/>
</dbReference>
<evidence type="ECO:0000313" key="3">
    <source>
        <dbReference type="Proteomes" id="UP000609323"/>
    </source>
</evidence>
<dbReference type="Pfam" id="PF18730">
    <property type="entry name" value="HEPN_Cthe2314"/>
    <property type="match status" value="1"/>
</dbReference>
<evidence type="ECO:0000259" key="1">
    <source>
        <dbReference type="Pfam" id="PF18730"/>
    </source>
</evidence>
<organism evidence="2 3">
    <name type="scientific">Paenibacillus physcomitrellae</name>
    <dbReference type="NCBI Taxonomy" id="1619311"/>
    <lineage>
        <taxon>Bacteria</taxon>
        <taxon>Bacillati</taxon>
        <taxon>Bacillota</taxon>
        <taxon>Bacilli</taxon>
        <taxon>Bacillales</taxon>
        <taxon>Paenibacillaceae</taxon>
        <taxon>Paenibacillus</taxon>
    </lineage>
</organism>
<sequence length="241" mass="28499">MLRTLLGEPPRENEGLIADAVDAMVKTVQLAEREIGRSQDPTHDYRKMEILTRGLISSIDELEQSAFAAGFFREKVKTDFIDDMDPLEKSDYARYVYFYKDGFIRLFSLLDKLGCVLDDFFELHTEKVKPHYSYFTVLRQFPYLKVHTGLGTELDEIREAYQEPISVLRKRRNTEIHFMNMEMQDDLWQRHQTLHGKIELEDLDRYMKDLWLGYEMACKSLIAVFSYINQLFDKNEAHSQD</sequence>
<proteinExistence type="predicted"/>
<protein>
    <recommendedName>
        <fullName evidence="1">Cthe-2314-like HEPN domain-containing protein</fullName>
    </recommendedName>
</protein>
<keyword evidence="3" id="KW-1185">Reference proteome</keyword>
<comment type="caution">
    <text evidence="2">The sequence shown here is derived from an EMBL/GenBank/DDBJ whole genome shotgun (WGS) entry which is preliminary data.</text>
</comment>
<accession>A0ABQ1G2U3</accession>
<reference evidence="3" key="1">
    <citation type="journal article" date="2019" name="Int. J. Syst. Evol. Microbiol.">
        <title>The Global Catalogue of Microorganisms (GCM) 10K type strain sequencing project: providing services to taxonomists for standard genome sequencing and annotation.</title>
        <authorList>
            <consortium name="The Broad Institute Genomics Platform"/>
            <consortium name="The Broad Institute Genome Sequencing Center for Infectious Disease"/>
            <person name="Wu L."/>
            <person name="Ma J."/>
        </authorList>
    </citation>
    <scope>NUCLEOTIDE SEQUENCE [LARGE SCALE GENOMIC DNA]</scope>
    <source>
        <strain evidence="3">CGMCC 1.15044</strain>
    </source>
</reference>
<dbReference type="InterPro" id="IPR041394">
    <property type="entry name" value="HEPN_Cthe2314"/>
</dbReference>
<evidence type="ECO:0000313" key="2">
    <source>
        <dbReference type="EMBL" id="GGA35257.1"/>
    </source>
</evidence>
<feature type="domain" description="Cthe-2314-like HEPN" evidence="1">
    <location>
        <begin position="52"/>
        <end position="229"/>
    </location>
</feature>
<name>A0ABQ1G2U3_9BACL</name>